<keyword evidence="5" id="KW-1185">Reference proteome</keyword>
<organism evidence="3">
    <name type="scientific">Candidatus Berkiella cookevillensis</name>
    <dbReference type="NCBI Taxonomy" id="437022"/>
    <lineage>
        <taxon>Bacteria</taxon>
        <taxon>Pseudomonadati</taxon>
        <taxon>Pseudomonadota</taxon>
        <taxon>Gammaproteobacteria</taxon>
        <taxon>Candidatus Berkiellales</taxon>
        <taxon>Candidatus Berkiellaceae</taxon>
        <taxon>Candidatus Berkiella</taxon>
    </lineage>
</organism>
<reference evidence="3" key="1">
    <citation type="submission" date="2015-09" db="EMBL/GenBank/DDBJ databases">
        <title>Draft Genome Sequences of Two Novel Amoeba-resistant Intranuclear Bacteria, Candidatus Berkiella cookevillensis and Candidatus Berkiella aquae.</title>
        <authorList>
            <person name="Mehari Y.T."/>
            <person name="Arivett B.A."/>
            <person name="Farone A.L."/>
            <person name="Gunderson J.H."/>
            <person name="Farone M.B."/>
        </authorList>
    </citation>
    <scope>NUCLEOTIDE SEQUENCE [LARGE SCALE GENOMIC DNA]</scope>
    <source>
        <strain evidence="3">CC99</strain>
    </source>
</reference>
<keyword evidence="3" id="KW-0378">Hydrolase</keyword>
<dbReference type="Pfam" id="PF01764">
    <property type="entry name" value="Lipase_3"/>
    <property type="match status" value="1"/>
</dbReference>
<evidence type="ECO:0000313" key="3">
    <source>
        <dbReference type="EMBL" id="KRG18489.1"/>
    </source>
</evidence>
<dbReference type="InterPro" id="IPR029058">
    <property type="entry name" value="AB_hydrolase_fold"/>
</dbReference>
<evidence type="ECO:0000313" key="5">
    <source>
        <dbReference type="Proteomes" id="UP000051494"/>
    </source>
</evidence>
<sequence>MALNKNLLIIAMLAFPHLSLATIKHIDMNNTSCESDYHSAVSSLKEHCIRLVSPDLSKKQADELIIYLHGDYGIGGSSYMSGIAAHFSKPNRMNIALIRPGYFDDNGNFSSGSSLGVTSTKITGRLDSYTRENVDIIADAISNLKKNYKSKRVVVIGHSGGAALAALILNFYPQLIDKVLLINCPCDVKQWRPDWEHSLSPIENINLISPKAKIDILSGAADDVVFPELCKRYAHELNKINNKTEFFLGIGMKHNLSDETTRGMVLQHIQKFLDKD</sequence>
<feature type="chain" id="PRO_5043129664" evidence="1">
    <location>
        <begin position="22"/>
        <end position="276"/>
    </location>
</feature>
<keyword evidence="1" id="KW-0732">Signal</keyword>
<dbReference type="EMBL" id="LKHV02000001">
    <property type="protein sequence ID" value="MCS5707932.1"/>
    <property type="molecule type" value="Genomic_DNA"/>
</dbReference>
<accession>A0A0Q9YFT3</accession>
<comment type="caution">
    <text evidence="3">The sequence shown here is derived from an EMBL/GenBank/DDBJ whole genome shotgun (WGS) entry which is preliminary data.</text>
</comment>
<protein>
    <submittedName>
        <fullName evidence="3 4">Alpha/beta hydrolase</fullName>
    </submittedName>
</protein>
<reference evidence="4" key="3">
    <citation type="submission" date="2021-06" db="EMBL/GenBank/DDBJ databases">
        <title>Genomic Description and Analysis of Intracellular Bacteria, Candidatus Berkiella cookevillensis and Candidatus Berkiella aquae.</title>
        <authorList>
            <person name="Kidane D.T."/>
            <person name="Mehari Y.T."/>
            <person name="Rice F.C."/>
            <person name="Arivett B.A."/>
            <person name="Farone A.L."/>
            <person name="Berk S.G."/>
            <person name="Farone M.B."/>
        </authorList>
    </citation>
    <scope>NUCLEOTIDE SEQUENCE</scope>
    <source>
        <strain evidence="4">CC99</strain>
    </source>
</reference>
<dbReference type="RefSeq" id="WP_057624479.1">
    <property type="nucleotide sequence ID" value="NZ_LKHV02000001.1"/>
</dbReference>
<dbReference type="SUPFAM" id="SSF53474">
    <property type="entry name" value="alpha/beta-Hydrolases"/>
    <property type="match status" value="1"/>
</dbReference>
<name>A0A0Q9YFT3_9GAMM</name>
<feature type="signal peptide" evidence="1">
    <location>
        <begin position="1"/>
        <end position="21"/>
    </location>
</feature>
<proteinExistence type="predicted"/>
<evidence type="ECO:0000259" key="2">
    <source>
        <dbReference type="Pfam" id="PF01764"/>
    </source>
</evidence>
<dbReference type="OrthoDB" id="880990at2"/>
<dbReference type="Proteomes" id="UP000051494">
    <property type="component" value="Unassembled WGS sequence"/>
</dbReference>
<dbReference type="GO" id="GO:0006629">
    <property type="term" value="P:lipid metabolic process"/>
    <property type="evidence" value="ECO:0007669"/>
    <property type="project" value="InterPro"/>
</dbReference>
<evidence type="ECO:0000256" key="1">
    <source>
        <dbReference type="SAM" id="SignalP"/>
    </source>
</evidence>
<dbReference type="EMBL" id="LKHV01000006">
    <property type="protein sequence ID" value="KRG18489.1"/>
    <property type="molecule type" value="Genomic_DNA"/>
</dbReference>
<dbReference type="GO" id="GO:0016787">
    <property type="term" value="F:hydrolase activity"/>
    <property type="evidence" value="ECO:0007669"/>
    <property type="project" value="UniProtKB-KW"/>
</dbReference>
<gene>
    <name evidence="4" type="ORF">CC99x_003335</name>
    <name evidence="3" type="ORF">CC99x_01374</name>
</gene>
<dbReference type="InterPro" id="IPR002921">
    <property type="entry name" value="Fungal_lipase-type"/>
</dbReference>
<dbReference type="AlphaFoldDB" id="A0A0Q9YFT3"/>
<evidence type="ECO:0000313" key="4">
    <source>
        <dbReference type="EMBL" id="MCS5707932.1"/>
    </source>
</evidence>
<dbReference type="Gene3D" id="3.40.50.1820">
    <property type="entry name" value="alpha/beta hydrolase"/>
    <property type="match status" value="1"/>
</dbReference>
<feature type="domain" description="Fungal lipase-type" evidence="2">
    <location>
        <begin position="132"/>
        <end position="168"/>
    </location>
</feature>
<reference evidence="4" key="2">
    <citation type="journal article" date="2016" name="Genome Announc.">
        <title>Draft Genome Sequences of Two Novel Amoeba-Resistant Intranuclear Bacteria, 'Candidatus Berkiella cookevillensis' and 'Candidatus Berkiella aquae'.</title>
        <authorList>
            <person name="Mehari Y.T."/>
            <person name="Arivett B.A."/>
            <person name="Farone A.L."/>
            <person name="Gunderson J.H."/>
            <person name="Farone M.B."/>
        </authorList>
    </citation>
    <scope>NUCLEOTIDE SEQUENCE</scope>
    <source>
        <strain evidence="4">CC99</strain>
    </source>
</reference>